<organism evidence="3 4">
    <name type="scientific">Paeniglutamicibacter gangotriensis</name>
    <dbReference type="NCBI Taxonomy" id="254787"/>
    <lineage>
        <taxon>Bacteria</taxon>
        <taxon>Bacillati</taxon>
        <taxon>Actinomycetota</taxon>
        <taxon>Actinomycetes</taxon>
        <taxon>Micrococcales</taxon>
        <taxon>Micrococcaceae</taxon>
        <taxon>Paeniglutamicibacter</taxon>
    </lineage>
</organism>
<dbReference type="GO" id="GO:0016787">
    <property type="term" value="F:hydrolase activity"/>
    <property type="evidence" value="ECO:0007669"/>
    <property type="project" value="UniProtKB-KW"/>
</dbReference>
<feature type="region of interest" description="Disordered" evidence="1">
    <location>
        <begin position="20"/>
        <end position="55"/>
    </location>
</feature>
<gene>
    <name evidence="3" type="ORF">FQ154_10690</name>
</gene>
<dbReference type="Pfam" id="PF12146">
    <property type="entry name" value="Hydrolase_4"/>
    <property type="match status" value="1"/>
</dbReference>
<dbReference type="InterPro" id="IPR051044">
    <property type="entry name" value="MAG_DAG_Lipase"/>
</dbReference>
<dbReference type="EMBL" id="VOBL01000010">
    <property type="protein sequence ID" value="KAA0976333.1"/>
    <property type="molecule type" value="Genomic_DNA"/>
</dbReference>
<protein>
    <submittedName>
        <fullName evidence="3">Alpha/beta hydrolase</fullName>
    </submittedName>
</protein>
<accession>A0A5B0EBS3</accession>
<dbReference type="OrthoDB" id="9801217at2"/>
<dbReference type="Gene3D" id="3.40.50.1820">
    <property type="entry name" value="alpha/beta hydrolase"/>
    <property type="match status" value="1"/>
</dbReference>
<evidence type="ECO:0000256" key="1">
    <source>
        <dbReference type="SAM" id="MobiDB-lite"/>
    </source>
</evidence>
<proteinExistence type="predicted"/>
<dbReference type="PANTHER" id="PTHR11614">
    <property type="entry name" value="PHOSPHOLIPASE-RELATED"/>
    <property type="match status" value="1"/>
</dbReference>
<feature type="domain" description="Serine aminopeptidase S33" evidence="2">
    <location>
        <begin position="134"/>
        <end position="343"/>
    </location>
</feature>
<keyword evidence="3" id="KW-0378">Hydrolase</keyword>
<sequence length="418" mass="46130">MRMAPSLPRGCRSKQLDVRYARNMSHAVSPDSARPPEPETDPSATWPDFSPSTDPGAWESDILGEGFDYTTLPLGRDAEGELCATLVRYRRAAAATGPQTPTLTRALSRFGTAVRGLFPGGHAASAPRSGAPAEPRRFVLALHGWSDYFYNTEQAKHWEARGYAFYALDLRRYGRSLRAYHLNPGFTSALDEYDADLEAALAMIRTLEGEDAIGVCVAHSTGGLIASLWVNRNPTAFAALVLNSPWLEMQGSYLVRYAASGVVDPIARLRPRAKLHLPEIDNYWRTLSRLSHGSWDLHRHWRPPISFPVTAGWITAVMAGHREVSKGLDIRIPVLVMTSKTSHLGTSFDESMLHNDSVLEVNVVRERSLKLGREVTNVMLDGAMHDVFSSLPDPRAAAYAAMDRWGSGYLRSTAQRSA</sequence>
<reference evidence="3 4" key="1">
    <citation type="submission" date="2019-07" db="EMBL/GenBank/DDBJ databases">
        <title>Analysis of the biochemical properties, biological activity and biotechnological potential of siderophores and biosurfactants produced by Antarctic psychrotolerant bacteria.</title>
        <authorList>
            <person name="Styczynski M."/>
            <person name="Krucon T."/>
            <person name="Decewicz P."/>
            <person name="Dziewit L."/>
        </authorList>
    </citation>
    <scope>NUCLEOTIDE SEQUENCE [LARGE SCALE GENOMIC DNA]</scope>
    <source>
        <strain evidence="3 4">ANT_H27</strain>
    </source>
</reference>
<evidence type="ECO:0000259" key="2">
    <source>
        <dbReference type="Pfam" id="PF12146"/>
    </source>
</evidence>
<dbReference type="Proteomes" id="UP000323856">
    <property type="component" value="Unassembled WGS sequence"/>
</dbReference>
<evidence type="ECO:0000313" key="3">
    <source>
        <dbReference type="EMBL" id="KAA0976333.1"/>
    </source>
</evidence>
<dbReference type="InterPro" id="IPR029058">
    <property type="entry name" value="AB_hydrolase_fold"/>
</dbReference>
<dbReference type="AlphaFoldDB" id="A0A5B0EBS3"/>
<comment type="caution">
    <text evidence="3">The sequence shown here is derived from an EMBL/GenBank/DDBJ whole genome shotgun (WGS) entry which is preliminary data.</text>
</comment>
<name>A0A5B0EBS3_9MICC</name>
<dbReference type="InterPro" id="IPR022742">
    <property type="entry name" value="Hydrolase_4"/>
</dbReference>
<evidence type="ECO:0000313" key="4">
    <source>
        <dbReference type="Proteomes" id="UP000323856"/>
    </source>
</evidence>
<dbReference type="SUPFAM" id="SSF53474">
    <property type="entry name" value="alpha/beta-Hydrolases"/>
    <property type="match status" value="1"/>
</dbReference>